<dbReference type="CDD" id="cd00403">
    <property type="entry name" value="Ribosomal_L1"/>
    <property type="match status" value="1"/>
</dbReference>
<dbReference type="InterPro" id="IPR016095">
    <property type="entry name" value="Ribosomal_uL1_3-a/b-sand"/>
</dbReference>
<comment type="caution">
    <text evidence="8">The sequence shown here is derived from an EMBL/GenBank/DDBJ whole genome shotgun (WGS) entry which is preliminary data.</text>
</comment>
<organism evidence="8 9">
    <name type="scientific">Candidatus Blackburnbacteria bacterium RIFCSPHIGHO2_01_FULL_43_15b</name>
    <dbReference type="NCBI Taxonomy" id="1797513"/>
    <lineage>
        <taxon>Bacteria</taxon>
        <taxon>Candidatus Blackburniibacteriota</taxon>
    </lineage>
</organism>
<dbReference type="GO" id="GO:0015934">
    <property type="term" value="C:large ribosomal subunit"/>
    <property type="evidence" value="ECO:0007669"/>
    <property type="project" value="InterPro"/>
</dbReference>
<keyword evidence="3" id="KW-0810">Translation regulation</keyword>
<dbReference type="SUPFAM" id="SSF56808">
    <property type="entry name" value="Ribosomal protein L1"/>
    <property type="match status" value="1"/>
</dbReference>
<dbReference type="Pfam" id="PF00687">
    <property type="entry name" value="Ribosomal_L1"/>
    <property type="match status" value="1"/>
</dbReference>
<evidence type="ECO:0000313" key="9">
    <source>
        <dbReference type="Proteomes" id="UP000177967"/>
    </source>
</evidence>
<dbReference type="Gene3D" id="3.40.50.790">
    <property type="match status" value="1"/>
</dbReference>
<dbReference type="Proteomes" id="UP000177967">
    <property type="component" value="Unassembled WGS sequence"/>
</dbReference>
<dbReference type="Gene3D" id="6.10.20.140">
    <property type="entry name" value="50S ribosomal protein L1, Chain A, Domain 1"/>
    <property type="match status" value="1"/>
</dbReference>
<dbReference type="GO" id="GO:0003735">
    <property type="term" value="F:structural constituent of ribosome"/>
    <property type="evidence" value="ECO:0007669"/>
    <property type="project" value="InterPro"/>
</dbReference>
<protein>
    <recommendedName>
        <fullName evidence="6">Large ribosomal subunit protein uL1</fullName>
    </recommendedName>
    <alternativeName>
        <fullName evidence="7">50S ribosomal protein L1</fullName>
    </alternativeName>
</protein>
<dbReference type="GO" id="GO:0006417">
    <property type="term" value="P:regulation of translation"/>
    <property type="evidence" value="ECO:0007669"/>
    <property type="project" value="UniProtKB-KW"/>
</dbReference>
<evidence type="ECO:0000256" key="4">
    <source>
        <dbReference type="ARBA" id="ARBA00022980"/>
    </source>
</evidence>
<evidence type="ECO:0000256" key="5">
    <source>
        <dbReference type="ARBA" id="ARBA00023274"/>
    </source>
</evidence>
<keyword evidence="4" id="KW-0689">Ribosomal protein</keyword>
<dbReference type="GO" id="GO:0003723">
    <property type="term" value="F:RNA binding"/>
    <property type="evidence" value="ECO:0007669"/>
    <property type="project" value="InterPro"/>
</dbReference>
<evidence type="ECO:0000256" key="6">
    <source>
        <dbReference type="ARBA" id="ARBA00035241"/>
    </source>
</evidence>
<evidence type="ECO:0000256" key="2">
    <source>
        <dbReference type="ARBA" id="ARBA00022491"/>
    </source>
</evidence>
<dbReference type="STRING" id="1797513.A2782_02510"/>
<dbReference type="GO" id="GO:0006412">
    <property type="term" value="P:translation"/>
    <property type="evidence" value="ECO:0007669"/>
    <property type="project" value="InterPro"/>
</dbReference>
<dbReference type="InterPro" id="IPR028364">
    <property type="entry name" value="Ribosomal_uL1/biogenesis"/>
</dbReference>
<reference evidence="8 9" key="1">
    <citation type="journal article" date="2016" name="Nat. Commun.">
        <title>Thousands of microbial genomes shed light on interconnected biogeochemical processes in an aquifer system.</title>
        <authorList>
            <person name="Anantharaman K."/>
            <person name="Brown C.T."/>
            <person name="Hug L.A."/>
            <person name="Sharon I."/>
            <person name="Castelle C.J."/>
            <person name="Probst A.J."/>
            <person name="Thomas B.C."/>
            <person name="Singh A."/>
            <person name="Wilkins M.J."/>
            <person name="Karaoz U."/>
            <person name="Brodie E.L."/>
            <person name="Williams K.H."/>
            <person name="Hubbard S.S."/>
            <person name="Banfield J.F."/>
        </authorList>
    </citation>
    <scope>NUCLEOTIDE SEQUENCE [LARGE SCALE GENOMIC DNA]</scope>
</reference>
<dbReference type="InterPro" id="IPR023674">
    <property type="entry name" value="Ribosomal_uL1-like"/>
</dbReference>
<proteinExistence type="inferred from homology"/>
<sequence>MSKTKTKIIDDSIAVKSHTSAIPKTEKVRGKKYQEAKSKVDAEKSYPLPEALQLVKVTSCAKFSGPVQLHLVLIKGSINKVLDLPYASGKTKKVEVASDETITKLQSSKINFDVLIAHPSMMSKLVPFAKVLGPRGLMPNPKNGTISDNPEEAAKKFGGNSLQVKSEAKAPLVHTIIGKIDQPEKELEENFKFITDVVGARNIQKAVIAATMGPAIKVIVA</sequence>
<name>A0A1G1V1W0_9BACT</name>
<keyword evidence="5" id="KW-0687">Ribonucleoprotein</keyword>
<evidence type="ECO:0000256" key="1">
    <source>
        <dbReference type="ARBA" id="ARBA00010531"/>
    </source>
</evidence>
<evidence type="ECO:0000256" key="3">
    <source>
        <dbReference type="ARBA" id="ARBA00022845"/>
    </source>
</evidence>
<comment type="similarity">
    <text evidence="1">Belongs to the universal ribosomal protein uL1 family.</text>
</comment>
<dbReference type="EMBL" id="MHBW01000011">
    <property type="protein sequence ID" value="OGY09325.1"/>
    <property type="molecule type" value="Genomic_DNA"/>
</dbReference>
<dbReference type="PANTHER" id="PTHR36427:SF3">
    <property type="entry name" value="LARGE RIBOSOMAL SUBUNIT PROTEIN UL1M"/>
    <property type="match status" value="1"/>
</dbReference>
<accession>A0A1G1V1W0</accession>
<evidence type="ECO:0000313" key="8">
    <source>
        <dbReference type="EMBL" id="OGY09325.1"/>
    </source>
</evidence>
<evidence type="ECO:0000256" key="7">
    <source>
        <dbReference type="ARBA" id="ARBA00035452"/>
    </source>
</evidence>
<keyword evidence="2" id="KW-0678">Repressor</keyword>
<dbReference type="InterPro" id="IPR002143">
    <property type="entry name" value="Ribosomal_uL1"/>
</dbReference>
<gene>
    <name evidence="8" type="ORF">A2782_02510</name>
</gene>
<dbReference type="PANTHER" id="PTHR36427">
    <property type="entry name" value="54S RIBOSOMAL PROTEIN L1, MITOCHONDRIAL"/>
    <property type="match status" value="1"/>
</dbReference>
<dbReference type="AlphaFoldDB" id="A0A1G1V1W0"/>
<dbReference type="Gene3D" id="3.30.190.20">
    <property type="match status" value="1"/>
</dbReference>
<dbReference type="PIRSF" id="PIRSF002155">
    <property type="entry name" value="Ribosomal_L1"/>
    <property type="match status" value="1"/>
</dbReference>